<sequence length="91" mass="9522">MSVDAPARLVVFGTLVVSLDIDFAACGLVMLEVYSKGVIITSQTLNRVASEVAASVSRDLRLHSYVTSGGPSWLSSLINSEAAANDHAQGN</sequence>
<comment type="caution">
    <text evidence="1">The sequence shown here is derived from an EMBL/GenBank/DDBJ whole genome shotgun (WGS) entry which is preliminary data.</text>
</comment>
<organism evidence="1 2">
    <name type="scientific">Brassica rapa subsp. trilocularis</name>
    <dbReference type="NCBI Taxonomy" id="1813537"/>
    <lineage>
        <taxon>Eukaryota</taxon>
        <taxon>Viridiplantae</taxon>
        <taxon>Streptophyta</taxon>
        <taxon>Embryophyta</taxon>
        <taxon>Tracheophyta</taxon>
        <taxon>Spermatophyta</taxon>
        <taxon>Magnoliopsida</taxon>
        <taxon>eudicotyledons</taxon>
        <taxon>Gunneridae</taxon>
        <taxon>Pentapetalae</taxon>
        <taxon>rosids</taxon>
        <taxon>malvids</taxon>
        <taxon>Brassicales</taxon>
        <taxon>Brassicaceae</taxon>
        <taxon>Brassiceae</taxon>
        <taxon>Brassica</taxon>
    </lineage>
</organism>
<dbReference type="Proteomes" id="UP000823674">
    <property type="component" value="Chromosome A01"/>
</dbReference>
<reference evidence="1 2" key="1">
    <citation type="submission" date="2021-03" db="EMBL/GenBank/DDBJ databases">
        <authorList>
            <person name="King G.J."/>
            <person name="Bancroft I."/>
            <person name="Baten A."/>
            <person name="Bloomfield J."/>
            <person name="Borpatragohain P."/>
            <person name="He Z."/>
            <person name="Irish N."/>
            <person name="Irwin J."/>
            <person name="Liu K."/>
            <person name="Mauleon R.P."/>
            <person name="Moore J."/>
            <person name="Morris R."/>
            <person name="Ostergaard L."/>
            <person name="Wang B."/>
            <person name="Wells R."/>
        </authorList>
    </citation>
    <scope>NUCLEOTIDE SEQUENCE [LARGE SCALE GENOMIC DNA]</scope>
    <source>
        <strain evidence="1">R-o-18</strain>
        <tissue evidence="1">Leaf</tissue>
    </source>
</reference>
<evidence type="ECO:0000313" key="1">
    <source>
        <dbReference type="EMBL" id="KAG5414628.1"/>
    </source>
</evidence>
<evidence type="ECO:0000313" key="2">
    <source>
        <dbReference type="Proteomes" id="UP000823674"/>
    </source>
</evidence>
<gene>
    <name evidence="1" type="primary">A01p039320.1_BraROA</name>
    <name evidence="1" type="ORF">IGI04_002195</name>
</gene>
<accession>A0ABQ7NUZ6</accession>
<dbReference type="EMBL" id="JADBGQ010000001">
    <property type="protein sequence ID" value="KAG5414628.1"/>
    <property type="molecule type" value="Genomic_DNA"/>
</dbReference>
<name>A0ABQ7NUZ6_BRACM</name>
<keyword evidence="2" id="KW-1185">Reference proteome</keyword>
<protein>
    <submittedName>
        <fullName evidence="1">Uncharacterized protein</fullName>
    </submittedName>
</protein>
<proteinExistence type="predicted"/>